<feature type="transmembrane region" description="Helical" evidence="1">
    <location>
        <begin position="107"/>
        <end position="127"/>
    </location>
</feature>
<gene>
    <name evidence="2" type="ORF">H9648_12235</name>
</gene>
<dbReference type="Proteomes" id="UP000603641">
    <property type="component" value="Unassembled WGS sequence"/>
</dbReference>
<sequence>MEVAFGKRKIFATILTSLLFSLVLTALSVFDREAGESGLEIIMIPIFSAFIAAGIIVCFGLITSAVIEYMICKFGMNYSVSVPMYIVFHGAMGLFIGRIIYGFWGVYTYTGGLSAVVFAVFDMWLLFRVKKGKGKSEEIEKIYLWVILTVIVVTLSLFLFIQFF</sequence>
<protein>
    <recommendedName>
        <fullName evidence="4">Yip1 domain-containing protein</fullName>
    </recommendedName>
</protein>
<evidence type="ECO:0000313" key="2">
    <source>
        <dbReference type="EMBL" id="MBD7964823.1"/>
    </source>
</evidence>
<accession>A0ABR8SMV5</accession>
<keyword evidence="3" id="KW-1185">Reference proteome</keyword>
<dbReference type="RefSeq" id="WP_191754108.1">
    <property type="nucleotide sequence ID" value="NZ_JACSQM010000005.1"/>
</dbReference>
<evidence type="ECO:0008006" key="4">
    <source>
        <dbReference type="Google" id="ProtNLM"/>
    </source>
</evidence>
<comment type="caution">
    <text evidence="2">The sequence shown here is derived from an EMBL/GenBank/DDBJ whole genome shotgun (WGS) entry which is preliminary data.</text>
</comment>
<feature type="transmembrane region" description="Helical" evidence="1">
    <location>
        <begin position="142"/>
        <end position="163"/>
    </location>
</feature>
<feature type="transmembrane region" description="Helical" evidence="1">
    <location>
        <begin position="41"/>
        <end position="70"/>
    </location>
</feature>
<organism evidence="2 3">
    <name type="scientific">Fictibacillus norfolkensis</name>
    <dbReference type="NCBI Taxonomy" id="2762233"/>
    <lineage>
        <taxon>Bacteria</taxon>
        <taxon>Bacillati</taxon>
        <taxon>Bacillota</taxon>
        <taxon>Bacilli</taxon>
        <taxon>Bacillales</taxon>
        <taxon>Fictibacillaceae</taxon>
        <taxon>Fictibacillus</taxon>
    </lineage>
</organism>
<evidence type="ECO:0000313" key="3">
    <source>
        <dbReference type="Proteomes" id="UP000603641"/>
    </source>
</evidence>
<reference evidence="2 3" key="1">
    <citation type="submission" date="2020-08" db="EMBL/GenBank/DDBJ databases">
        <title>A Genomic Blueprint of the Chicken Gut Microbiome.</title>
        <authorList>
            <person name="Gilroy R."/>
            <person name="Ravi A."/>
            <person name="Getino M."/>
            <person name="Pursley I."/>
            <person name="Horton D.L."/>
            <person name="Alikhan N.-F."/>
            <person name="Baker D."/>
            <person name="Gharbi K."/>
            <person name="Hall N."/>
            <person name="Watson M."/>
            <person name="Adriaenssens E.M."/>
            <person name="Foster-Nyarko E."/>
            <person name="Jarju S."/>
            <person name="Secka A."/>
            <person name="Antonio M."/>
            <person name="Oren A."/>
            <person name="Chaudhuri R."/>
            <person name="La Ragione R.M."/>
            <person name="Hildebrand F."/>
            <person name="Pallen M.J."/>
        </authorList>
    </citation>
    <scope>NUCLEOTIDE SEQUENCE [LARGE SCALE GENOMIC DNA]</scope>
    <source>
        <strain evidence="2 3">Sa2CUA10</strain>
    </source>
</reference>
<proteinExistence type="predicted"/>
<feature type="transmembrane region" description="Helical" evidence="1">
    <location>
        <begin position="82"/>
        <end position="101"/>
    </location>
</feature>
<keyword evidence="1" id="KW-0812">Transmembrane</keyword>
<keyword evidence="1" id="KW-0472">Membrane</keyword>
<name>A0ABR8SMV5_9BACL</name>
<evidence type="ECO:0000256" key="1">
    <source>
        <dbReference type="SAM" id="Phobius"/>
    </source>
</evidence>
<keyword evidence="1" id="KW-1133">Transmembrane helix</keyword>
<dbReference type="EMBL" id="JACSQM010000005">
    <property type="protein sequence ID" value="MBD7964823.1"/>
    <property type="molecule type" value="Genomic_DNA"/>
</dbReference>